<gene>
    <name evidence="1" type="ORF">T01_1116</name>
</gene>
<dbReference type="AlphaFoldDB" id="A0A0V0YVN2"/>
<dbReference type="EMBL" id="JYDH01004537">
    <property type="protein sequence ID" value="KRY04156.1"/>
    <property type="molecule type" value="Genomic_DNA"/>
</dbReference>
<name>A0A0V0YVN2_TRISP</name>
<dbReference type="Proteomes" id="UP000054776">
    <property type="component" value="Unassembled WGS sequence"/>
</dbReference>
<accession>A0A0V0YVN2</accession>
<evidence type="ECO:0000313" key="2">
    <source>
        <dbReference type="Proteomes" id="UP000054776"/>
    </source>
</evidence>
<organism evidence="1 2">
    <name type="scientific">Trichinella spiralis</name>
    <name type="common">Trichina worm</name>
    <dbReference type="NCBI Taxonomy" id="6334"/>
    <lineage>
        <taxon>Eukaryota</taxon>
        <taxon>Metazoa</taxon>
        <taxon>Ecdysozoa</taxon>
        <taxon>Nematoda</taxon>
        <taxon>Enoplea</taxon>
        <taxon>Dorylaimia</taxon>
        <taxon>Trichinellida</taxon>
        <taxon>Trichinellidae</taxon>
        <taxon>Trichinella</taxon>
    </lineage>
</organism>
<sequence>MNISYKMYDSTLALYVIPDRSADSCLILVFLNGN</sequence>
<proteinExistence type="predicted"/>
<keyword evidence="2" id="KW-1185">Reference proteome</keyword>
<reference evidence="1 2" key="1">
    <citation type="submission" date="2015-01" db="EMBL/GenBank/DDBJ databases">
        <title>Evolution of Trichinella species and genotypes.</title>
        <authorList>
            <person name="Korhonen P.K."/>
            <person name="Edoardo P."/>
            <person name="Giuseppe L.R."/>
            <person name="Gasser R.B."/>
        </authorList>
    </citation>
    <scope>NUCLEOTIDE SEQUENCE [LARGE SCALE GENOMIC DNA]</scope>
    <source>
        <strain evidence="1">ISS3</strain>
    </source>
</reference>
<dbReference type="InParanoid" id="A0A0V0YVN2"/>
<protein>
    <submittedName>
        <fullName evidence="1">Uncharacterized protein</fullName>
    </submittedName>
</protein>
<comment type="caution">
    <text evidence="1">The sequence shown here is derived from an EMBL/GenBank/DDBJ whole genome shotgun (WGS) entry which is preliminary data.</text>
</comment>
<evidence type="ECO:0000313" key="1">
    <source>
        <dbReference type="EMBL" id="KRY04156.1"/>
    </source>
</evidence>